<gene>
    <name evidence="1" type="ORF">AUO94_00200</name>
</gene>
<organism evidence="1 2">
    <name type="scientific">Planococcus kocurii</name>
    <dbReference type="NCBI Taxonomy" id="1374"/>
    <lineage>
        <taxon>Bacteria</taxon>
        <taxon>Bacillati</taxon>
        <taxon>Bacillota</taxon>
        <taxon>Bacilli</taxon>
        <taxon>Bacillales</taxon>
        <taxon>Caryophanaceae</taxon>
        <taxon>Planococcus</taxon>
    </lineage>
</organism>
<dbReference type="InterPro" id="IPR053392">
    <property type="entry name" value="Transposase_IS30-like"/>
</dbReference>
<protein>
    <recommendedName>
        <fullName evidence="3">Integrase catalytic domain-containing protein</fullName>
    </recommendedName>
</protein>
<dbReference type="NCBIfam" id="NF033563">
    <property type="entry name" value="transpos_IS30"/>
    <property type="match status" value="1"/>
</dbReference>
<dbReference type="Proteomes" id="UP000065533">
    <property type="component" value="Chromosome"/>
</dbReference>
<name>A0ABM5WSH3_9BACL</name>
<reference evidence="1" key="1">
    <citation type="submission" date="2016-01" db="EMBL/GenBank/DDBJ databases">
        <title>Complete genome of Planococcus kocurri type strain.</title>
        <authorList>
            <person name="See-Too W.S."/>
        </authorList>
    </citation>
    <scope>NUCLEOTIDE SEQUENCE [LARGE SCALE GENOMIC DNA]</scope>
    <source>
        <strain evidence="1">ATCC 43650</strain>
    </source>
</reference>
<sequence>MTERTTRFERSYKLAAKTTSETAQAIIHVLKNLPKKVVKSITADRGTEFHGWIEVEIALEIPFYFSDPGVSGQRVTNENSNGRIRRTYPKGTDFSRMIQKETLYFLLIVIHLVCPDFSIQKSRYRNR</sequence>
<dbReference type="PANTHER" id="PTHR10948:SF23">
    <property type="entry name" value="TRANSPOSASE INSI FOR INSERTION SEQUENCE ELEMENT IS30A-RELATED"/>
    <property type="match status" value="1"/>
</dbReference>
<dbReference type="EMBL" id="CP013661">
    <property type="protein sequence ID" value="ALS77161.1"/>
    <property type="molecule type" value="Genomic_DNA"/>
</dbReference>
<evidence type="ECO:0000313" key="1">
    <source>
        <dbReference type="EMBL" id="ALS77161.1"/>
    </source>
</evidence>
<proteinExistence type="predicted"/>
<evidence type="ECO:0000313" key="2">
    <source>
        <dbReference type="Proteomes" id="UP000065533"/>
    </source>
</evidence>
<dbReference type="SUPFAM" id="SSF53098">
    <property type="entry name" value="Ribonuclease H-like"/>
    <property type="match status" value="1"/>
</dbReference>
<evidence type="ECO:0008006" key="3">
    <source>
        <dbReference type="Google" id="ProtNLM"/>
    </source>
</evidence>
<dbReference type="PANTHER" id="PTHR10948">
    <property type="entry name" value="TRANSPOSASE"/>
    <property type="match status" value="1"/>
</dbReference>
<dbReference type="InterPro" id="IPR012337">
    <property type="entry name" value="RNaseH-like_sf"/>
</dbReference>
<keyword evidence="2" id="KW-1185">Reference proteome</keyword>
<accession>A0ABM5WSH3</accession>
<dbReference type="InterPro" id="IPR051917">
    <property type="entry name" value="Transposase-Integrase"/>
</dbReference>